<dbReference type="OrthoDB" id="1467932at2"/>
<reference evidence="3" key="1">
    <citation type="submission" date="2016-10" db="EMBL/GenBank/DDBJ databases">
        <authorList>
            <person name="Varghese N."/>
            <person name="Submissions S."/>
        </authorList>
    </citation>
    <scope>NUCLEOTIDE SEQUENCE [LARGE SCALE GENOMIC DNA]</scope>
    <source>
        <strain evidence="3">DSM 15363</strain>
    </source>
</reference>
<dbReference type="Proteomes" id="UP000199492">
    <property type="component" value="Unassembled WGS sequence"/>
</dbReference>
<evidence type="ECO:0000256" key="1">
    <source>
        <dbReference type="SAM" id="Coils"/>
    </source>
</evidence>
<name>A0A1G8L4G0_9FLAO</name>
<dbReference type="RefSeq" id="WP_092470795.1">
    <property type="nucleotide sequence ID" value="NZ_FNCZ01000012.1"/>
</dbReference>
<dbReference type="AlphaFoldDB" id="A0A1G8L4G0"/>
<protein>
    <recommendedName>
        <fullName evidence="4">Cell division protein ZapB</fullName>
    </recommendedName>
</protein>
<organism evidence="2 3">
    <name type="scientific">Winogradskyella thalassocola</name>
    <dbReference type="NCBI Taxonomy" id="262004"/>
    <lineage>
        <taxon>Bacteria</taxon>
        <taxon>Pseudomonadati</taxon>
        <taxon>Bacteroidota</taxon>
        <taxon>Flavobacteriia</taxon>
        <taxon>Flavobacteriales</taxon>
        <taxon>Flavobacteriaceae</taxon>
        <taxon>Winogradskyella</taxon>
    </lineage>
</organism>
<accession>A0A1G8L4G0</accession>
<evidence type="ECO:0000313" key="3">
    <source>
        <dbReference type="Proteomes" id="UP000199492"/>
    </source>
</evidence>
<keyword evidence="1" id="KW-0175">Coiled coil</keyword>
<proteinExistence type="predicted"/>
<dbReference type="STRING" id="262004.SAMN04489796_11227"/>
<sequence length="96" mass="11151">MSKIEDIVDALENKISKILHKQEVLKQTNAKLSDQLEQQQQRLLEQQEEISAWVEKYDTLKMANSMLGSDENKRETKLKINALIRDIDHCIGQLSE</sequence>
<keyword evidence="3" id="KW-1185">Reference proteome</keyword>
<dbReference type="EMBL" id="FNCZ01000012">
    <property type="protein sequence ID" value="SDI50481.1"/>
    <property type="molecule type" value="Genomic_DNA"/>
</dbReference>
<gene>
    <name evidence="2" type="ORF">SAMN04489796_11227</name>
</gene>
<feature type="coiled-coil region" evidence="1">
    <location>
        <begin position="1"/>
        <end position="56"/>
    </location>
</feature>
<evidence type="ECO:0008006" key="4">
    <source>
        <dbReference type="Google" id="ProtNLM"/>
    </source>
</evidence>
<evidence type="ECO:0000313" key="2">
    <source>
        <dbReference type="EMBL" id="SDI50481.1"/>
    </source>
</evidence>